<keyword evidence="2" id="KW-0274">FAD</keyword>
<feature type="domain" description="FAD-binding PCMH-type" evidence="4">
    <location>
        <begin position="60"/>
        <end position="225"/>
    </location>
</feature>
<dbReference type="InterPro" id="IPR036318">
    <property type="entry name" value="FAD-bd_PCMH-like_sf"/>
</dbReference>
<dbReference type="InterPro" id="IPR006094">
    <property type="entry name" value="Oxid_FAD_bind_N"/>
</dbReference>
<evidence type="ECO:0000313" key="6">
    <source>
        <dbReference type="Proteomes" id="UP001501588"/>
    </source>
</evidence>
<feature type="chain" id="PRO_5046530932" evidence="3">
    <location>
        <begin position="34"/>
        <end position="497"/>
    </location>
</feature>
<evidence type="ECO:0000259" key="4">
    <source>
        <dbReference type="PROSITE" id="PS51387"/>
    </source>
</evidence>
<dbReference type="PANTHER" id="PTHR43762">
    <property type="entry name" value="L-GULONOLACTONE OXIDASE"/>
    <property type="match status" value="1"/>
</dbReference>
<protein>
    <submittedName>
        <fullName evidence="5">FAD-binding oxidoreductase</fullName>
    </submittedName>
</protein>
<dbReference type="InterPro" id="IPR016169">
    <property type="entry name" value="FAD-bd_PCMH_sub2"/>
</dbReference>
<keyword evidence="3" id="KW-0732">Signal</keyword>
<keyword evidence="1" id="KW-0285">Flavoprotein</keyword>
<keyword evidence="6" id="KW-1185">Reference proteome</keyword>
<dbReference type="InterPro" id="IPR010031">
    <property type="entry name" value="FAD_lactone_oxidase-like"/>
</dbReference>
<comment type="caution">
    <text evidence="5">The sequence shown here is derived from an EMBL/GenBank/DDBJ whole genome shotgun (WGS) entry which is preliminary data.</text>
</comment>
<dbReference type="InterPro" id="IPR016166">
    <property type="entry name" value="FAD-bd_PCMH"/>
</dbReference>
<dbReference type="PROSITE" id="PS51387">
    <property type="entry name" value="FAD_PCMH"/>
    <property type="match status" value="1"/>
</dbReference>
<reference evidence="5 6" key="1">
    <citation type="journal article" date="2019" name="Int. J. Syst. Evol. Microbiol.">
        <title>The Global Catalogue of Microorganisms (GCM) 10K type strain sequencing project: providing services to taxonomists for standard genome sequencing and annotation.</title>
        <authorList>
            <consortium name="The Broad Institute Genomics Platform"/>
            <consortium name="The Broad Institute Genome Sequencing Center for Infectious Disease"/>
            <person name="Wu L."/>
            <person name="Ma J."/>
        </authorList>
    </citation>
    <scope>NUCLEOTIDE SEQUENCE [LARGE SCALE GENOMIC DNA]</scope>
    <source>
        <strain evidence="5 6">JCM 9933</strain>
    </source>
</reference>
<dbReference type="PANTHER" id="PTHR43762:SF1">
    <property type="entry name" value="D-ARABINONO-1,4-LACTONE OXIDASE"/>
    <property type="match status" value="1"/>
</dbReference>
<evidence type="ECO:0000256" key="1">
    <source>
        <dbReference type="ARBA" id="ARBA00022630"/>
    </source>
</evidence>
<evidence type="ECO:0000256" key="2">
    <source>
        <dbReference type="ARBA" id="ARBA00022827"/>
    </source>
</evidence>
<proteinExistence type="predicted"/>
<dbReference type="Proteomes" id="UP001501588">
    <property type="component" value="Unassembled WGS sequence"/>
</dbReference>
<dbReference type="InterPro" id="IPR016164">
    <property type="entry name" value="FAD-linked_Oxase-like_C"/>
</dbReference>
<dbReference type="PROSITE" id="PS51318">
    <property type="entry name" value="TAT"/>
    <property type="match status" value="1"/>
</dbReference>
<dbReference type="InterPro" id="IPR016171">
    <property type="entry name" value="Vanillyl_alc_oxidase_C-sub2"/>
</dbReference>
<dbReference type="Gene3D" id="3.30.465.10">
    <property type="match status" value="1"/>
</dbReference>
<accession>A0ABN1EJB2</accession>
<name>A0ABN1EJB2_9PROT</name>
<evidence type="ECO:0000256" key="3">
    <source>
        <dbReference type="SAM" id="SignalP"/>
    </source>
</evidence>
<dbReference type="InterPro" id="IPR006311">
    <property type="entry name" value="TAT_signal"/>
</dbReference>
<dbReference type="SUPFAM" id="SSF56176">
    <property type="entry name" value="FAD-binding/transporter-associated domain-like"/>
    <property type="match status" value="1"/>
</dbReference>
<dbReference type="Pfam" id="PF01565">
    <property type="entry name" value="FAD_binding_4"/>
    <property type="match status" value="1"/>
</dbReference>
<dbReference type="EMBL" id="BAAAFZ010000005">
    <property type="protein sequence ID" value="GAA0567886.1"/>
    <property type="molecule type" value="Genomic_DNA"/>
</dbReference>
<sequence length="497" mass="52489">MGEPPPPVSRTTPTRRRVLGAGLAMAASSAMPAAPRAEAMPVLDDASRLTPTPVARHVVLGPDPDAALLARLRAELREAAAAGRPVALGAARHSMGGQSLAAGGTALTFAPGGCFPDQAAGTFHAGAGTRWRDVIAALDPLGLSPAVMQSNNDFGVASSFSVNAHGWPVPRGPFGATVRALRLMLADGAVVACSRGENAELFRAAMGGYGLLGIVLDLEVEAVPNRLLAPSFQVLPAAAFAARFVALCADPAVAMAYGRLNVAVRGFLAEALMVGYRPVPVPRTGLARAGTGGPAIALAREVYRGQTGSEAGKRLRWYAETEVAPHAPGNRATRNRLLNEPVANLADRAPGRTDILHEYFVPPDRLADFLLACREVIPRSRQELLNVTLRFVGADPTSLLAYAPAPRIAAVMAFSQRRTAEAEVDMRRMTQALVDAALGLGGSFYLPYRLHARREQVERAYPGLARFAALKRRHDPGLLFRNALWDAWLATPSAGKG</sequence>
<feature type="signal peptide" evidence="3">
    <location>
        <begin position="1"/>
        <end position="33"/>
    </location>
</feature>
<dbReference type="SUPFAM" id="SSF55103">
    <property type="entry name" value="FAD-linked oxidases, C-terminal domain"/>
    <property type="match status" value="1"/>
</dbReference>
<gene>
    <name evidence="5" type="ORF">GCM10009416_02400</name>
</gene>
<evidence type="ECO:0000313" key="5">
    <source>
        <dbReference type="EMBL" id="GAA0567886.1"/>
    </source>
</evidence>
<dbReference type="Gene3D" id="1.10.45.10">
    <property type="entry name" value="Vanillyl-alcohol Oxidase, Chain A, domain 4"/>
    <property type="match status" value="1"/>
</dbReference>
<organism evidence="5 6">
    <name type="scientific">Craurococcus roseus</name>
    <dbReference type="NCBI Taxonomy" id="77585"/>
    <lineage>
        <taxon>Bacteria</taxon>
        <taxon>Pseudomonadati</taxon>
        <taxon>Pseudomonadota</taxon>
        <taxon>Alphaproteobacteria</taxon>
        <taxon>Acetobacterales</taxon>
        <taxon>Acetobacteraceae</taxon>
        <taxon>Craurococcus</taxon>
    </lineage>
</organism>